<protein>
    <recommendedName>
        <fullName evidence="4">MarR family transcriptional regulator</fullName>
    </recommendedName>
</protein>
<name>A0A9W6HIC1_9MICO</name>
<sequence>MIPTPVDAEANSLTPMQARVLGLLSHGPVRVADLDIEKMALTGLVDRAEAKGPHGSRSRPRQPALHQCDRDRSWTIGIRRVLRSAICGAGGRGGGRASL</sequence>
<reference evidence="2" key="2">
    <citation type="submission" date="2023-01" db="EMBL/GenBank/DDBJ databases">
        <authorList>
            <person name="Sun Q."/>
            <person name="Evtushenko L."/>
        </authorList>
    </citation>
    <scope>NUCLEOTIDE SEQUENCE</scope>
    <source>
        <strain evidence="2">VKM Ac-1447</strain>
    </source>
</reference>
<proteinExistence type="predicted"/>
<feature type="region of interest" description="Disordered" evidence="1">
    <location>
        <begin position="47"/>
        <end position="68"/>
    </location>
</feature>
<keyword evidence="3" id="KW-1185">Reference proteome</keyword>
<gene>
    <name evidence="2" type="ORF">GCM10017586_25400</name>
</gene>
<reference evidence="2" key="1">
    <citation type="journal article" date="2014" name="Int. J. Syst. Evol. Microbiol.">
        <title>Complete genome sequence of Corynebacterium casei LMG S-19264T (=DSM 44701T), isolated from a smear-ripened cheese.</title>
        <authorList>
            <consortium name="US DOE Joint Genome Institute (JGI-PGF)"/>
            <person name="Walter F."/>
            <person name="Albersmeier A."/>
            <person name="Kalinowski J."/>
            <person name="Ruckert C."/>
        </authorList>
    </citation>
    <scope>NUCLEOTIDE SEQUENCE</scope>
    <source>
        <strain evidence="2">VKM Ac-1447</strain>
    </source>
</reference>
<evidence type="ECO:0000313" key="2">
    <source>
        <dbReference type="EMBL" id="GLJ80857.1"/>
    </source>
</evidence>
<evidence type="ECO:0008006" key="4">
    <source>
        <dbReference type="Google" id="ProtNLM"/>
    </source>
</evidence>
<dbReference type="AlphaFoldDB" id="A0A9W6HIC1"/>
<dbReference type="Proteomes" id="UP001142317">
    <property type="component" value="Unassembled WGS sequence"/>
</dbReference>
<evidence type="ECO:0000256" key="1">
    <source>
        <dbReference type="SAM" id="MobiDB-lite"/>
    </source>
</evidence>
<evidence type="ECO:0000313" key="3">
    <source>
        <dbReference type="Proteomes" id="UP001142317"/>
    </source>
</evidence>
<dbReference type="EMBL" id="BSEO01000014">
    <property type="protein sequence ID" value="GLJ80857.1"/>
    <property type="molecule type" value="Genomic_DNA"/>
</dbReference>
<comment type="caution">
    <text evidence="2">The sequence shown here is derived from an EMBL/GenBank/DDBJ whole genome shotgun (WGS) entry which is preliminary data.</text>
</comment>
<organism evidence="2 3">
    <name type="scientific">Microbacterium imperiale</name>
    <dbReference type="NCBI Taxonomy" id="33884"/>
    <lineage>
        <taxon>Bacteria</taxon>
        <taxon>Bacillati</taxon>
        <taxon>Actinomycetota</taxon>
        <taxon>Actinomycetes</taxon>
        <taxon>Micrococcales</taxon>
        <taxon>Microbacteriaceae</taxon>
        <taxon>Microbacterium</taxon>
    </lineage>
</organism>
<accession>A0A9W6HIC1</accession>